<name>A0A5D6WL58_9FIRM</name>
<reference evidence="1 2" key="1">
    <citation type="submission" date="2019-08" db="EMBL/GenBank/DDBJ databases">
        <title>Selenomonas sp. mPRGC5 and Selenomonas sp. mPRGC8 isolated from ruminal fluid of dairy goat (Capra hircus).</title>
        <authorList>
            <person name="Poothong S."/>
            <person name="Nuengjamnong C."/>
            <person name="Tanasupawat S."/>
        </authorList>
    </citation>
    <scope>NUCLEOTIDE SEQUENCE [LARGE SCALE GENOMIC DNA]</scope>
    <source>
        <strain evidence="2">mPRGC8</strain>
    </source>
</reference>
<dbReference type="PANTHER" id="PTHR41248">
    <property type="entry name" value="NORD PROTEIN"/>
    <property type="match status" value="1"/>
</dbReference>
<organism evidence="1 2">
    <name type="scientific">Selenomonas caprae</name>
    <dbReference type="NCBI Taxonomy" id="2606905"/>
    <lineage>
        <taxon>Bacteria</taxon>
        <taxon>Bacillati</taxon>
        <taxon>Bacillota</taxon>
        <taxon>Negativicutes</taxon>
        <taxon>Selenomonadales</taxon>
        <taxon>Selenomonadaceae</taxon>
        <taxon>Selenomonas</taxon>
    </lineage>
</organism>
<evidence type="ECO:0000313" key="2">
    <source>
        <dbReference type="Proteomes" id="UP000322783"/>
    </source>
</evidence>
<dbReference type="EMBL" id="VTOZ01000017">
    <property type="protein sequence ID" value="TYZ28212.1"/>
    <property type="molecule type" value="Genomic_DNA"/>
</dbReference>
<dbReference type="AlphaFoldDB" id="A0A5D6WL58"/>
<dbReference type="InterPro" id="IPR051928">
    <property type="entry name" value="NorD/CobT"/>
</dbReference>
<comment type="caution">
    <text evidence="1">The sequence shown here is derived from an EMBL/GenBank/DDBJ whole genome shotgun (WGS) entry which is preliminary data.</text>
</comment>
<accession>A0A5D6WL58</accession>
<dbReference type="Proteomes" id="UP000322783">
    <property type="component" value="Unassembled WGS sequence"/>
</dbReference>
<dbReference type="InterPro" id="IPR036465">
    <property type="entry name" value="vWFA_dom_sf"/>
</dbReference>
<evidence type="ECO:0008006" key="3">
    <source>
        <dbReference type="Google" id="ProtNLM"/>
    </source>
</evidence>
<dbReference type="SUPFAM" id="SSF53300">
    <property type="entry name" value="vWA-like"/>
    <property type="match status" value="1"/>
</dbReference>
<sequence>MAMRTGSRESRQRRALNIVWTAAGEYGFQPDFLAFHRDGTPDIYLNSIVGFAHRYYDAEKLAAYVRTLDSSLLHETFADILWLGIEQAVFRRELPVRPVLAELRREHARQFLQDDIDVSLQSLMLRREVIHTLRAGRCHEILGEPAGIRNPWDKRLYAALDYPAGLTTEEIITRTENILRRFFVFHWSAGYRASWHISLGSRLNAWLRRLLPHEPAPPAWQRLTSSGAMGSDGTESYDLLPGRNAAMAAIRQVFGAPLLTEAQRQLIEAELCQGSHARAQLYYAAGGDDKARVANRSFWREKQARYRLAMRQLQARLKDCLSVYRQPLAVPAHKGRLAAGRVWRASYLQDSRVFTAWQDSLQADFAVTLLLDASESRRSQQGIIAAQAYVIAQSLLACGIPVQVLSFCSLRGVTVLCQLKSFAEPEAAGVFGYAARGWNRDGLALLAAARLLRPAGGHKQLLLVLTDANPSDELGLPGDGMRMGRRYMAEAAIQDTAAAARQLRQQGVQLIGLVNSILPGEVTGAAVQAIYGQDAARSEDIGQLARTVSGLIERQIRQSFA</sequence>
<protein>
    <recommendedName>
        <fullName evidence="3">VWFA domain-containing protein</fullName>
    </recommendedName>
</protein>
<gene>
    <name evidence="1" type="ORF">FZ041_09050</name>
</gene>
<keyword evidence="2" id="KW-1185">Reference proteome</keyword>
<dbReference type="PANTHER" id="PTHR41248:SF1">
    <property type="entry name" value="NORD PROTEIN"/>
    <property type="match status" value="1"/>
</dbReference>
<proteinExistence type="predicted"/>
<evidence type="ECO:0000313" key="1">
    <source>
        <dbReference type="EMBL" id="TYZ28212.1"/>
    </source>
</evidence>